<keyword evidence="2" id="KW-1185">Reference proteome</keyword>
<dbReference type="EMBL" id="LNQB01000049">
    <property type="protein sequence ID" value="OAP49923.1"/>
    <property type="molecule type" value="Genomic_DNA"/>
</dbReference>
<name>A0A178YSS2_SINSA</name>
<reference evidence="1 2" key="1">
    <citation type="submission" date="2015-11" db="EMBL/GenBank/DDBJ databases">
        <title>Ensifer anhuiense sp. nov., an effective nitrogen fixation bacterium with Glycine soja.</title>
        <authorList>
            <person name="Yan H."/>
            <person name="Chen W."/>
        </authorList>
    </citation>
    <scope>NUCLEOTIDE SEQUENCE [LARGE SCALE GENOMIC DNA]</scope>
    <source>
        <strain evidence="1 2">LMG 7837</strain>
    </source>
</reference>
<protein>
    <submittedName>
        <fullName evidence="1">Uncharacterized protein</fullName>
    </submittedName>
</protein>
<evidence type="ECO:0000313" key="1">
    <source>
        <dbReference type="EMBL" id="OAP49923.1"/>
    </source>
</evidence>
<evidence type="ECO:0000313" key="2">
    <source>
        <dbReference type="Proteomes" id="UP000078507"/>
    </source>
</evidence>
<gene>
    <name evidence="1" type="ORF">ATB98_03415</name>
</gene>
<dbReference type="STRING" id="36856.ATB98_03415"/>
<comment type="caution">
    <text evidence="1">The sequence shown here is derived from an EMBL/GenBank/DDBJ whole genome shotgun (WGS) entry which is preliminary data.</text>
</comment>
<sequence>MLRGVIWTMFAIWTEMAWIEPVSVGRSHLHRLFEKDGCRQVVFFLERNEWRAPRRLEPADFHLTLPFDRGRPAAYFRIGLSGLRLQQLA</sequence>
<proteinExistence type="predicted"/>
<organism evidence="1 2">
    <name type="scientific">Sinorhizobium saheli</name>
    <dbReference type="NCBI Taxonomy" id="36856"/>
    <lineage>
        <taxon>Bacteria</taxon>
        <taxon>Pseudomonadati</taxon>
        <taxon>Pseudomonadota</taxon>
        <taxon>Alphaproteobacteria</taxon>
        <taxon>Hyphomicrobiales</taxon>
        <taxon>Rhizobiaceae</taxon>
        <taxon>Sinorhizobium/Ensifer group</taxon>
        <taxon>Sinorhizobium</taxon>
    </lineage>
</organism>
<dbReference type="AlphaFoldDB" id="A0A178YSS2"/>
<dbReference type="Proteomes" id="UP000078507">
    <property type="component" value="Unassembled WGS sequence"/>
</dbReference>
<accession>A0A178YSS2</accession>